<dbReference type="HOGENOM" id="CLU_077795_2_0_10"/>
<dbReference type="PATRIC" id="fig|1379870.5.peg.938"/>
<keyword evidence="7" id="KW-1185">Reference proteome</keyword>
<comment type="pathway">
    <text evidence="1">Carbohydrate acid metabolism.</text>
</comment>
<keyword evidence="4" id="KW-0456">Lyase</keyword>
<comment type="subunit">
    <text evidence="3">Homotrimer.</text>
</comment>
<evidence type="ECO:0000256" key="3">
    <source>
        <dbReference type="ARBA" id="ARBA00011233"/>
    </source>
</evidence>
<name>A0A0E3ZU58_9BACT</name>
<evidence type="ECO:0000256" key="4">
    <source>
        <dbReference type="ARBA" id="ARBA00023239"/>
    </source>
</evidence>
<dbReference type="InterPro" id="IPR013785">
    <property type="entry name" value="Aldolase_TIM"/>
</dbReference>
<dbReference type="KEGG" id="srd:SD10_04305"/>
<dbReference type="CDD" id="cd00452">
    <property type="entry name" value="KDPG_aldolase"/>
    <property type="match status" value="1"/>
</dbReference>
<evidence type="ECO:0000313" key="6">
    <source>
        <dbReference type="EMBL" id="AKD54240.1"/>
    </source>
</evidence>
<dbReference type="NCBIfam" id="TIGR01182">
    <property type="entry name" value="eda"/>
    <property type="match status" value="1"/>
</dbReference>
<reference evidence="6 7" key="1">
    <citation type="journal article" date="2014" name="Curr. Microbiol.">
        <title>Spirosoma radiotolerans sp. nov., a gamma-radiation-resistant bacterium isolated from gamma ray-irradiated soil.</title>
        <authorList>
            <person name="Lee J.J."/>
            <person name="Srinivasan S."/>
            <person name="Lim S."/>
            <person name="Joe M."/>
            <person name="Im S."/>
            <person name="Bae S.I."/>
            <person name="Park K.R."/>
            <person name="Han J.H."/>
            <person name="Park S.H."/>
            <person name="Joo B.M."/>
            <person name="Park S.J."/>
            <person name="Kim M.K."/>
        </authorList>
    </citation>
    <scope>NUCLEOTIDE SEQUENCE [LARGE SCALE GENOMIC DNA]</scope>
    <source>
        <strain evidence="6 7">DG5A</strain>
    </source>
</reference>
<comment type="similarity">
    <text evidence="2">Belongs to the KHG/KDPG aldolase family.</text>
</comment>
<accession>A0A0E3ZU58</accession>
<proteinExistence type="inferred from homology"/>
<organism evidence="6 7">
    <name type="scientific">Spirosoma radiotolerans</name>
    <dbReference type="NCBI Taxonomy" id="1379870"/>
    <lineage>
        <taxon>Bacteria</taxon>
        <taxon>Pseudomonadati</taxon>
        <taxon>Bacteroidota</taxon>
        <taxon>Cytophagia</taxon>
        <taxon>Cytophagales</taxon>
        <taxon>Cytophagaceae</taxon>
        <taxon>Spirosoma</taxon>
    </lineage>
</organism>
<evidence type="ECO:0000256" key="5">
    <source>
        <dbReference type="ARBA" id="ARBA00023277"/>
    </source>
</evidence>
<keyword evidence="5" id="KW-0119">Carbohydrate metabolism</keyword>
<dbReference type="Gene3D" id="3.20.20.70">
    <property type="entry name" value="Aldolase class I"/>
    <property type="match status" value="1"/>
</dbReference>
<dbReference type="AlphaFoldDB" id="A0A0E3ZU58"/>
<sequence>MSQHTFSWELFSKAPIVGIIRGLPPDAIDHILPVYREAGLTTIEITMNTAGAASIIQNATNHHREGLNIGAGTVCTLDDLDQALDAGAQFIVTPVVDKKVIKACVKRGVPIFPGAFTPSEIYKAWTLGASMVKVYPATSLGPEYIKDVKAPLNQLKLMPTGGVSLDNMAAYFKAGADGLGIGSHLFDKALIQAKNWAGLKAHWQDFVKTMQAAMEQK</sequence>
<protein>
    <submittedName>
        <fullName evidence="6">2-dehydro-3-deoxyphosphogluconate aldolase</fullName>
    </submittedName>
</protein>
<dbReference type="Proteomes" id="UP000033054">
    <property type="component" value="Chromosome"/>
</dbReference>
<dbReference type="RefSeq" id="WP_046375837.1">
    <property type="nucleotide sequence ID" value="NZ_CP010429.1"/>
</dbReference>
<dbReference type="SUPFAM" id="SSF51569">
    <property type="entry name" value="Aldolase"/>
    <property type="match status" value="1"/>
</dbReference>
<dbReference type="OrthoDB" id="9802667at2"/>
<evidence type="ECO:0000256" key="1">
    <source>
        <dbReference type="ARBA" id="ARBA00004761"/>
    </source>
</evidence>
<dbReference type="Pfam" id="PF01081">
    <property type="entry name" value="Aldolase"/>
    <property type="match status" value="1"/>
</dbReference>
<dbReference type="EMBL" id="CP010429">
    <property type="protein sequence ID" value="AKD54240.1"/>
    <property type="molecule type" value="Genomic_DNA"/>
</dbReference>
<dbReference type="PANTHER" id="PTHR30246">
    <property type="entry name" value="2-KETO-3-DEOXY-6-PHOSPHOGLUCONATE ALDOLASE"/>
    <property type="match status" value="1"/>
</dbReference>
<dbReference type="STRING" id="1379870.SD10_04305"/>
<dbReference type="GO" id="GO:0016829">
    <property type="term" value="F:lyase activity"/>
    <property type="evidence" value="ECO:0007669"/>
    <property type="project" value="UniProtKB-KW"/>
</dbReference>
<gene>
    <name evidence="6" type="ORF">SD10_04305</name>
</gene>
<evidence type="ECO:0000313" key="7">
    <source>
        <dbReference type="Proteomes" id="UP000033054"/>
    </source>
</evidence>
<dbReference type="InterPro" id="IPR000887">
    <property type="entry name" value="Aldlse_KDPG_KHG"/>
</dbReference>
<evidence type="ECO:0000256" key="2">
    <source>
        <dbReference type="ARBA" id="ARBA00006906"/>
    </source>
</evidence>
<dbReference type="PANTHER" id="PTHR30246:SF1">
    <property type="entry name" value="2-DEHYDRO-3-DEOXY-6-PHOSPHOGALACTONATE ALDOLASE-RELATED"/>
    <property type="match status" value="1"/>
</dbReference>